<dbReference type="EMBL" id="WKMC01000029">
    <property type="protein sequence ID" value="MRZ52664.1"/>
    <property type="molecule type" value="Genomic_DNA"/>
</dbReference>
<comment type="caution">
    <text evidence="2">The sequence shown here is derived from an EMBL/GenBank/DDBJ whole genome shotgun (WGS) entry which is preliminary data.</text>
</comment>
<keyword evidence="1" id="KW-0812">Transmembrane</keyword>
<reference evidence="2 3" key="1">
    <citation type="journal article" date="2019" name="Nat. Med.">
        <title>A library of human gut bacterial isolates paired with longitudinal multiomics data enables mechanistic microbiome research.</title>
        <authorList>
            <person name="Poyet M."/>
            <person name="Groussin M."/>
            <person name="Gibbons S.M."/>
            <person name="Avila-Pacheco J."/>
            <person name="Jiang X."/>
            <person name="Kearney S.M."/>
            <person name="Perrotta A.R."/>
            <person name="Berdy B."/>
            <person name="Zhao S."/>
            <person name="Lieberman T.D."/>
            <person name="Swanson P.K."/>
            <person name="Smith M."/>
            <person name="Roesemann S."/>
            <person name="Alexander J.E."/>
            <person name="Rich S.A."/>
            <person name="Livny J."/>
            <person name="Vlamakis H."/>
            <person name="Clish C."/>
            <person name="Bullock K."/>
            <person name="Deik A."/>
            <person name="Scott J."/>
            <person name="Pierce K.A."/>
            <person name="Xavier R.J."/>
            <person name="Alm E.J."/>
        </authorList>
    </citation>
    <scope>NUCLEOTIDE SEQUENCE [LARGE SCALE GENOMIC DNA]</scope>
    <source>
        <strain evidence="2 3">BIOML-A32</strain>
    </source>
</reference>
<organism evidence="2 3">
    <name type="scientific">Parabacteroides distasonis</name>
    <dbReference type="NCBI Taxonomy" id="823"/>
    <lineage>
        <taxon>Bacteria</taxon>
        <taxon>Pseudomonadati</taxon>
        <taxon>Bacteroidota</taxon>
        <taxon>Bacteroidia</taxon>
        <taxon>Bacteroidales</taxon>
        <taxon>Tannerellaceae</taxon>
        <taxon>Parabacteroides</taxon>
    </lineage>
</organism>
<name>A0A7K0HQX4_PARDI</name>
<evidence type="ECO:0000313" key="2">
    <source>
        <dbReference type="EMBL" id="MRZ52664.1"/>
    </source>
</evidence>
<evidence type="ECO:0000256" key="1">
    <source>
        <dbReference type="SAM" id="Phobius"/>
    </source>
</evidence>
<protein>
    <submittedName>
        <fullName evidence="2">Uncharacterized protein</fullName>
    </submittedName>
</protein>
<dbReference type="AlphaFoldDB" id="A0A7K0HQX4"/>
<gene>
    <name evidence="2" type="ORF">GKD66_21080</name>
</gene>
<evidence type="ECO:0000313" key="3">
    <source>
        <dbReference type="Proteomes" id="UP000441358"/>
    </source>
</evidence>
<proteinExistence type="predicted"/>
<sequence>MKYSSDILMQLQVVLAFLFVMMISLYDLMEINRPEQIRSKLLVRLIQLRKTVTPILIAALLELPVLYFLWPESIPVPHGLRPDLYQIFLTNLFKLSVAAADLTGLCFLLELFLEMWQTRK</sequence>
<feature type="transmembrane region" description="Helical" evidence="1">
    <location>
        <begin position="12"/>
        <end position="31"/>
    </location>
</feature>
<keyword evidence="1" id="KW-0472">Membrane</keyword>
<keyword evidence="1" id="KW-1133">Transmembrane helix</keyword>
<accession>A0A7K0HQX4</accession>
<feature type="transmembrane region" description="Helical" evidence="1">
    <location>
        <begin position="90"/>
        <end position="113"/>
    </location>
</feature>
<feature type="transmembrane region" description="Helical" evidence="1">
    <location>
        <begin position="52"/>
        <end position="70"/>
    </location>
</feature>
<dbReference type="RefSeq" id="WP_129943406.1">
    <property type="nucleotide sequence ID" value="NZ_WKMC01000029.1"/>
</dbReference>
<dbReference type="Proteomes" id="UP000441358">
    <property type="component" value="Unassembled WGS sequence"/>
</dbReference>